<dbReference type="InterPro" id="IPR045857">
    <property type="entry name" value="O16G_dom_2"/>
</dbReference>
<dbReference type="SMART" id="SM00642">
    <property type="entry name" value="Aamy"/>
    <property type="match status" value="1"/>
</dbReference>
<dbReference type="RefSeq" id="WP_066076332.1">
    <property type="nucleotide sequence ID" value="NZ_CP181246.1"/>
</dbReference>
<evidence type="ECO:0000313" key="3">
    <source>
        <dbReference type="Proteomes" id="UP000254651"/>
    </source>
</evidence>
<keyword evidence="2" id="KW-0328">Glycosyltransferase</keyword>
<reference evidence="2 3" key="1">
    <citation type="submission" date="2018-06" db="EMBL/GenBank/DDBJ databases">
        <authorList>
            <consortium name="Pathogen Informatics"/>
            <person name="Doyle S."/>
        </authorList>
    </citation>
    <scope>NUCLEOTIDE SEQUENCE [LARGE SCALE GENOMIC DNA]</scope>
    <source>
        <strain evidence="2 3">NCTC10295</strain>
    </source>
</reference>
<dbReference type="CDD" id="cd11324">
    <property type="entry name" value="AmyAc_Amylosucrase"/>
    <property type="match status" value="1"/>
</dbReference>
<dbReference type="Proteomes" id="UP000254651">
    <property type="component" value="Unassembled WGS sequence"/>
</dbReference>
<dbReference type="PANTHER" id="PTHR10357">
    <property type="entry name" value="ALPHA-AMYLASE FAMILY MEMBER"/>
    <property type="match status" value="1"/>
</dbReference>
<dbReference type="AlphaFoldDB" id="A0A378UJ51"/>
<evidence type="ECO:0000259" key="1">
    <source>
        <dbReference type="SMART" id="SM00642"/>
    </source>
</evidence>
<dbReference type="Gene3D" id="2.60.40.1180">
    <property type="entry name" value="Golgi alpha-mannosidase II"/>
    <property type="match status" value="1"/>
</dbReference>
<keyword evidence="3" id="KW-1185">Reference proteome</keyword>
<dbReference type="Pfam" id="PF00128">
    <property type="entry name" value="Alpha-amylase"/>
    <property type="match status" value="1"/>
</dbReference>
<accession>A0A378UJ51</accession>
<name>A0A378UJ51_BERDE</name>
<proteinExistence type="predicted"/>
<evidence type="ECO:0000313" key="2">
    <source>
        <dbReference type="EMBL" id="STZ76521.1"/>
    </source>
</evidence>
<gene>
    <name evidence="2" type="primary">ams</name>
    <name evidence="2" type="ORF">NCTC10295_01294</name>
</gene>
<organism evidence="2 3">
    <name type="scientific">Bergeriella denitrificans</name>
    <name type="common">Neisseria denitrificans</name>
    <dbReference type="NCBI Taxonomy" id="494"/>
    <lineage>
        <taxon>Bacteria</taxon>
        <taxon>Pseudomonadati</taxon>
        <taxon>Pseudomonadota</taxon>
        <taxon>Betaproteobacteria</taxon>
        <taxon>Neisseriales</taxon>
        <taxon>Neisseriaceae</taxon>
        <taxon>Bergeriella</taxon>
    </lineage>
</organism>
<dbReference type="InterPro" id="IPR006047">
    <property type="entry name" value="GH13_cat_dom"/>
</dbReference>
<dbReference type="SUPFAM" id="SSF51011">
    <property type="entry name" value="Glycosyl hydrolase domain"/>
    <property type="match status" value="1"/>
</dbReference>
<keyword evidence="2" id="KW-0808">Transferase</keyword>
<dbReference type="EMBL" id="UGQS01000002">
    <property type="protein sequence ID" value="STZ76521.1"/>
    <property type="molecule type" value="Genomic_DNA"/>
</dbReference>
<dbReference type="Gene3D" id="3.90.400.10">
    <property type="entry name" value="Oligo-1,6-glucosidase, Domain 2"/>
    <property type="match status" value="1"/>
</dbReference>
<dbReference type="SUPFAM" id="SSF51445">
    <property type="entry name" value="(Trans)glycosidases"/>
    <property type="match status" value="1"/>
</dbReference>
<dbReference type="InterPro" id="IPR044077">
    <property type="entry name" value="Amylosucrase"/>
</dbReference>
<feature type="domain" description="Glycosyl hydrolase family 13 catalytic" evidence="1">
    <location>
        <begin position="112"/>
        <end position="517"/>
    </location>
</feature>
<dbReference type="InterPro" id="IPR017853">
    <property type="entry name" value="GH"/>
</dbReference>
<sequence>MLSRTQQVDLSLQHLKNHILSVYTPEQRKSITQSEDWKTFGARLQQHFPKLMHELDNVYGSNEAVLPMLEQLLANAWHSYAKRSRNLKTIDAAREADPDWILSHKQVGGVCYVDLFAGDLQGLKAKIPYFQELGLTYLHLMPLFQCPEGKSDGGYAVSSYRDVNPALGTIDDLREVIEALHEAGISAVVDFIFNHTSNEHQWAVECAAGNPLYDNFYYIFPDRWMPDQYDRTLREIFPDQHPGGFSQLEDGRWVWTTFNSFQWDLNYSNPWVFNAMAGEMMFLANLGVDILRMDAVAFIWKQMGTSCENLPQAHALIRAFNAVMRIAAPAVFFKSEAIVHPDEVVQYIGQDECQIGYNPLQMALLWNTLATREVNLLEQALTYRHNLPEHTAWVNYVRSHDDIGWTFADEDAAYFGINGYDHRQFLNRFFVNHFDGSFARGVPFQFNPATGDCRVSGTAAALAGLAQNDPHAVDRIKLVYSIALSTGGLPLIYLGDEVGTLNDESWHLDANKADDSRWAHRPRYNDALYSQRHDDSTAAGQIYQALRHMIRIRQSNKRFDGGRLLTFHTHNKHIIGYIRNQALLAFGNFSEFAQTISRHTLQAMPAQAKDLISGQTVRLDQDLVLKPYQVMWLEIA</sequence>
<dbReference type="EC" id="2.4.1.4" evidence="2"/>
<dbReference type="PANTHER" id="PTHR10357:SF213">
    <property type="entry name" value="ALPHA AMYLASE CATALYTIC REGION"/>
    <property type="match status" value="1"/>
</dbReference>
<dbReference type="Gene3D" id="3.20.20.80">
    <property type="entry name" value="Glycosidases"/>
    <property type="match status" value="1"/>
</dbReference>
<dbReference type="GO" id="GO:0005975">
    <property type="term" value="P:carbohydrate metabolic process"/>
    <property type="evidence" value="ECO:0007669"/>
    <property type="project" value="InterPro"/>
</dbReference>
<dbReference type="GO" id="GO:0047669">
    <property type="term" value="F:amylosucrase activity"/>
    <property type="evidence" value="ECO:0007669"/>
    <property type="project" value="UniProtKB-EC"/>
</dbReference>
<dbReference type="InterPro" id="IPR013780">
    <property type="entry name" value="Glyco_hydro_b"/>
</dbReference>
<protein>
    <submittedName>
        <fullName evidence="2">Amylosucrase</fullName>
        <ecNumber evidence="2">2.4.1.4</ecNumber>
    </submittedName>
</protein>
<dbReference type="Gene3D" id="1.10.1740.10">
    <property type="match status" value="1"/>
</dbReference>